<dbReference type="Pfam" id="PF09411">
    <property type="entry name" value="PagL"/>
    <property type="match status" value="1"/>
</dbReference>
<evidence type="ECO:0000256" key="4">
    <source>
        <dbReference type="SAM" id="SignalP"/>
    </source>
</evidence>
<dbReference type="AlphaFoldDB" id="A0A2S8HPA5"/>
<reference evidence="5 6" key="1">
    <citation type="submission" date="2018-02" db="EMBL/GenBank/DDBJ databases">
        <title>Draft genome sequencing of Pseudomonas frederiksbergensis 11-D3.</title>
        <authorList>
            <person name="Zheng B.-X."/>
        </authorList>
    </citation>
    <scope>NUCLEOTIDE SEQUENCE [LARGE SCALE GENOMIC DNA]</scope>
    <source>
        <strain evidence="5 6">11-D3</strain>
    </source>
</reference>
<evidence type="ECO:0000256" key="1">
    <source>
        <dbReference type="PIRNR" id="PIRNR029681"/>
    </source>
</evidence>
<dbReference type="GO" id="GO:0050528">
    <property type="term" value="F:acyloxyacyl hydrolase activity"/>
    <property type="evidence" value="ECO:0007669"/>
    <property type="project" value="UniProtKB-EC"/>
</dbReference>
<comment type="subunit">
    <text evidence="1">Homodimer.</text>
</comment>
<feature type="site" description="Critical for activity" evidence="3">
    <location>
        <position position="151"/>
    </location>
</feature>
<evidence type="ECO:0000256" key="3">
    <source>
        <dbReference type="PIRSR" id="PIRSR029681-2"/>
    </source>
</evidence>
<comment type="catalytic activity">
    <reaction evidence="1">
        <text>a 3-(acyloxy)acyl derivative of bacterial toxin + H2O = a 3-hydroxyacyl derivative of bacterial toxin + a fatty acid + H(+)</text>
        <dbReference type="Rhea" id="RHEA:12032"/>
        <dbReference type="ChEBI" id="CHEBI:15377"/>
        <dbReference type="ChEBI" id="CHEBI:15378"/>
        <dbReference type="ChEBI" id="CHEBI:28868"/>
        <dbReference type="ChEBI" id="CHEBI:136853"/>
        <dbReference type="ChEBI" id="CHEBI:140675"/>
        <dbReference type="EC" id="3.1.1.77"/>
    </reaction>
</comment>
<dbReference type="SUPFAM" id="SSF56925">
    <property type="entry name" value="OMPA-like"/>
    <property type="match status" value="1"/>
</dbReference>
<dbReference type="GO" id="GO:0009279">
    <property type="term" value="C:cell outer membrane"/>
    <property type="evidence" value="ECO:0007669"/>
    <property type="project" value="UniProtKB-SubCell"/>
</dbReference>
<feature type="signal peptide" evidence="4">
    <location>
        <begin position="1"/>
        <end position="22"/>
    </location>
</feature>
<keyword evidence="1" id="KW-0472">Membrane</keyword>
<feature type="active site" description="Charge relay system" evidence="2">
    <location>
        <position position="148"/>
    </location>
</feature>
<comment type="caution">
    <text evidence="5">The sequence shown here is derived from an EMBL/GenBank/DDBJ whole genome shotgun (WGS) entry which is preliminary data.</text>
</comment>
<feature type="chain" id="PRO_5015734285" description="Lipid A deacylase" evidence="4">
    <location>
        <begin position="23"/>
        <end position="172"/>
    </location>
</feature>
<keyword evidence="4" id="KW-0732">Signal</keyword>
<evidence type="ECO:0000256" key="2">
    <source>
        <dbReference type="PIRSR" id="PIRSR029681-1"/>
    </source>
</evidence>
<dbReference type="EC" id="3.1.1.77" evidence="1"/>
<evidence type="ECO:0000313" key="5">
    <source>
        <dbReference type="EMBL" id="PQP04258.1"/>
    </source>
</evidence>
<comment type="subcellular location">
    <subcellularLocation>
        <location evidence="1">Cell outer membrane</location>
        <topology evidence="1">Multi-pass membrane protein</topology>
    </subcellularLocation>
</comment>
<dbReference type="InterPro" id="IPR018550">
    <property type="entry name" value="Lipid-A_deacylase-rel"/>
</dbReference>
<dbReference type="Gene3D" id="2.40.160.20">
    <property type="match status" value="1"/>
</dbReference>
<protein>
    <recommendedName>
        <fullName evidence="1">Lipid A deacylase</fullName>
        <ecNumber evidence="1">3.1.1.77</ecNumber>
    </recommendedName>
    <alternativeName>
        <fullName evidence="1">LPS 3-O-deacylase</fullName>
    </alternativeName>
    <alternativeName>
        <fullName evidence="1">Outer membrane enzyme</fullName>
    </alternativeName>
</protein>
<organism evidence="5 6">
    <name type="scientific">Pseudomonas frederiksbergensis</name>
    <dbReference type="NCBI Taxonomy" id="104087"/>
    <lineage>
        <taxon>Bacteria</taxon>
        <taxon>Pseudomonadati</taxon>
        <taxon>Pseudomonadota</taxon>
        <taxon>Gammaproteobacteria</taxon>
        <taxon>Pseudomonadales</taxon>
        <taxon>Pseudomonadaceae</taxon>
        <taxon>Pseudomonas</taxon>
    </lineage>
</organism>
<dbReference type="EMBL" id="PUIN01000005">
    <property type="protein sequence ID" value="PQP04258.1"/>
    <property type="molecule type" value="Genomic_DNA"/>
</dbReference>
<feature type="active site" description="Charge relay system" evidence="2">
    <location>
        <position position="150"/>
    </location>
</feature>
<name>A0A2S8HPA5_9PSED</name>
<dbReference type="InterPro" id="IPR011250">
    <property type="entry name" value="OMP/PagP_B-barrel"/>
</dbReference>
<dbReference type="Proteomes" id="UP000239687">
    <property type="component" value="Unassembled WGS sequence"/>
</dbReference>
<comment type="function">
    <text evidence="1">Has lipid A 3-O-deacylase activity. Hydrolyzes the ester bond at the 3 position of lipid A, a bioactive component of lipopolysaccharide (LPS), thereby releasing the primary fatty acyl moiety.</text>
</comment>
<comment type="similarity">
    <text evidence="1">Belongs to the PagL family.</text>
</comment>
<keyword evidence="1 5" id="KW-0378">Hydrolase</keyword>
<accession>A0A2S8HPA5</accession>
<proteinExistence type="inferred from homology"/>
<gene>
    <name evidence="5" type="ORF">C5612_09660</name>
</gene>
<keyword evidence="1" id="KW-0998">Cell outer membrane</keyword>
<sequence length="172" mass="18535">MARILPSIFLGLLASASISSQAAEISGAVGVTSQGDMTYRAGLGWEWDKRWLESSIGHFGGYWDVGYTYWEGGDQASGRHSISAAPVFEYVIGDGFYRPFIEAGIGASLFSGTGVGDRKMGSVFNFEDRLGAGLKIGESQRLGVRVIHYSNAGLAQPNDGVESYSLFYAHQF</sequence>
<dbReference type="RefSeq" id="WP_105341554.1">
    <property type="nucleotide sequence ID" value="NZ_PUIN01000005.1"/>
</dbReference>
<feature type="active site" description="Charge relay system" evidence="2">
    <location>
        <position position="162"/>
    </location>
</feature>
<evidence type="ECO:0000313" key="6">
    <source>
        <dbReference type="Proteomes" id="UP000239687"/>
    </source>
</evidence>
<dbReference type="PIRSF" id="PIRSF029681">
    <property type="entry name" value="PagL"/>
    <property type="match status" value="1"/>
</dbReference>